<evidence type="ECO:0000256" key="2">
    <source>
        <dbReference type="SAM" id="SignalP"/>
    </source>
</evidence>
<keyword evidence="4" id="KW-1185">Reference proteome</keyword>
<keyword evidence="1" id="KW-0812">Transmembrane</keyword>
<keyword evidence="2" id="KW-0732">Signal</keyword>
<dbReference type="AlphaFoldDB" id="A0AAW7M9D1"/>
<evidence type="ECO:0000256" key="1">
    <source>
        <dbReference type="SAM" id="Phobius"/>
    </source>
</evidence>
<dbReference type="Proteomes" id="UP001172737">
    <property type="component" value="Unassembled WGS sequence"/>
</dbReference>
<evidence type="ECO:0000313" key="4">
    <source>
        <dbReference type="Proteomes" id="UP001172737"/>
    </source>
</evidence>
<evidence type="ECO:0000313" key="3">
    <source>
        <dbReference type="EMBL" id="MDN4488231.1"/>
    </source>
</evidence>
<keyword evidence="1" id="KW-1133">Transmembrane helix</keyword>
<dbReference type="RefSeq" id="WP_301118662.1">
    <property type="nucleotide sequence ID" value="NZ_JAUHPX010000004.1"/>
</dbReference>
<accession>A0AAW7M9D1</accession>
<evidence type="ECO:0008006" key="5">
    <source>
        <dbReference type="Google" id="ProtNLM"/>
    </source>
</evidence>
<name>A0AAW7M9D1_9MICO</name>
<organism evidence="3 4">
    <name type="scientific">Demequina lignilytica</name>
    <dbReference type="NCBI Taxonomy" id="3051663"/>
    <lineage>
        <taxon>Bacteria</taxon>
        <taxon>Bacillati</taxon>
        <taxon>Actinomycetota</taxon>
        <taxon>Actinomycetes</taxon>
        <taxon>Micrococcales</taxon>
        <taxon>Demequinaceae</taxon>
        <taxon>Demequina</taxon>
    </lineage>
</organism>
<keyword evidence="1" id="KW-0472">Membrane</keyword>
<proteinExistence type="predicted"/>
<feature type="chain" id="PRO_5043667196" description="LPXTG-motif cell wall anchor domain-containing protein" evidence="2">
    <location>
        <begin position="25"/>
        <end position="113"/>
    </location>
</feature>
<feature type="transmembrane region" description="Helical" evidence="1">
    <location>
        <begin position="83"/>
        <end position="104"/>
    </location>
</feature>
<reference evidence="3" key="1">
    <citation type="submission" date="2023-06" db="EMBL/GenBank/DDBJ databases">
        <title>Sysu t00039.</title>
        <authorList>
            <person name="Gao L."/>
            <person name="Fang B.-Z."/>
            <person name="Li W.-J."/>
        </authorList>
    </citation>
    <scope>NUCLEOTIDE SEQUENCE</scope>
    <source>
        <strain evidence="3">SYSU T00039</strain>
    </source>
</reference>
<sequence>MWGRKIAIGVLAGAIVLAPTAAFAAPVYPAPPAPQSGVIPNDPVDDEVVDVDDETEEVVVETKKVTTTTTVVPTLSETGFDSLPMALGAGALLVAGAATVVISARRTSTGTRV</sequence>
<comment type="caution">
    <text evidence="3">The sequence shown here is derived from an EMBL/GenBank/DDBJ whole genome shotgun (WGS) entry which is preliminary data.</text>
</comment>
<protein>
    <recommendedName>
        <fullName evidence="5">LPXTG-motif cell wall anchor domain-containing protein</fullName>
    </recommendedName>
</protein>
<gene>
    <name evidence="3" type="ORF">QQX10_08630</name>
</gene>
<feature type="signal peptide" evidence="2">
    <location>
        <begin position="1"/>
        <end position="24"/>
    </location>
</feature>
<dbReference type="EMBL" id="JAUHPX010000004">
    <property type="protein sequence ID" value="MDN4488231.1"/>
    <property type="molecule type" value="Genomic_DNA"/>
</dbReference>